<feature type="transmembrane region" description="Helical" evidence="6">
    <location>
        <begin position="339"/>
        <end position="364"/>
    </location>
</feature>
<protein>
    <submittedName>
        <fullName evidence="8">MFS transporter</fullName>
    </submittedName>
</protein>
<keyword evidence="2" id="KW-0813">Transport</keyword>
<evidence type="ECO:0000259" key="7">
    <source>
        <dbReference type="PROSITE" id="PS50850"/>
    </source>
</evidence>
<dbReference type="Gene3D" id="1.20.1720.10">
    <property type="entry name" value="Multidrug resistance protein D"/>
    <property type="match status" value="1"/>
</dbReference>
<feature type="transmembrane region" description="Helical" evidence="6">
    <location>
        <begin position="385"/>
        <end position="401"/>
    </location>
</feature>
<evidence type="ECO:0000256" key="2">
    <source>
        <dbReference type="ARBA" id="ARBA00022448"/>
    </source>
</evidence>
<feature type="transmembrane region" description="Helical" evidence="6">
    <location>
        <begin position="250"/>
        <end position="273"/>
    </location>
</feature>
<dbReference type="Pfam" id="PF07690">
    <property type="entry name" value="MFS_1"/>
    <property type="match status" value="1"/>
</dbReference>
<evidence type="ECO:0000256" key="3">
    <source>
        <dbReference type="ARBA" id="ARBA00022692"/>
    </source>
</evidence>
<dbReference type="STRING" id="860235.AOZ06_25915"/>
<dbReference type="AlphaFoldDB" id="A0A0N9I4U8"/>
<keyword evidence="4 6" id="KW-1133">Transmembrane helix</keyword>
<dbReference type="PANTHER" id="PTHR42718">
    <property type="entry name" value="MAJOR FACILITATOR SUPERFAMILY MULTIDRUG TRANSPORTER MFSC"/>
    <property type="match status" value="1"/>
</dbReference>
<feature type="transmembrane region" description="Helical" evidence="6">
    <location>
        <begin position="65"/>
        <end position="84"/>
    </location>
</feature>
<dbReference type="EMBL" id="CP012752">
    <property type="protein sequence ID" value="ALG15068.1"/>
    <property type="molecule type" value="Genomic_DNA"/>
</dbReference>
<dbReference type="OrthoDB" id="3218494at2"/>
<feature type="transmembrane region" description="Helical" evidence="6">
    <location>
        <begin position="90"/>
        <end position="112"/>
    </location>
</feature>
<sequence length="459" mass="46135">MTVVALVGFVTTLDNTIVAAAAPSIGRELGLGLTTLQWVGIAYMLPYAGLLLAAGAVIDRLGRRRVLLTGCAVFAAGALLGGVARSAELLLVARASQGVAAAFIVPGTLSLIRTELPEPRRPIAIAVWTAALAGALALGPWLGGALAEHLHWSWIFLSNLPFVGAVWLILARTSRVEGARTGAPVRLGATALVTASLVLLTASVVTSGGVVSAVLLGGAGLLGLFAFVGWERRAAVPLIPARLWRNRAFLGANVLVLLWGLGISGVVFFTPLLYQDFLGMGPEAAGLPLVVVAGAVVCATPFVPAVTRMLGPHRAVCLGLLVLAGGLAQLAVVNDETTMASRLVGLVLAGTGSAFTAPITGQALERAGEDDSGTASGVLTASRELSSAFGVALIGIVLTSVRAGEIAGGVAPGPALGTGYAAGLVVAAVLQLAGAALALVVLRPLPAAPPALSKECEGT</sequence>
<dbReference type="Proteomes" id="UP000063699">
    <property type="component" value="Chromosome"/>
</dbReference>
<dbReference type="InterPro" id="IPR036259">
    <property type="entry name" value="MFS_trans_sf"/>
</dbReference>
<evidence type="ECO:0000256" key="1">
    <source>
        <dbReference type="ARBA" id="ARBA00004651"/>
    </source>
</evidence>
<name>A0A0N9I4U8_9PSEU</name>
<feature type="transmembrane region" description="Helical" evidence="6">
    <location>
        <begin position="152"/>
        <end position="171"/>
    </location>
</feature>
<proteinExistence type="predicted"/>
<evidence type="ECO:0000313" key="9">
    <source>
        <dbReference type="Proteomes" id="UP000063699"/>
    </source>
</evidence>
<dbReference type="GO" id="GO:0005886">
    <property type="term" value="C:plasma membrane"/>
    <property type="evidence" value="ECO:0007669"/>
    <property type="project" value="UniProtKB-SubCell"/>
</dbReference>
<evidence type="ECO:0000256" key="4">
    <source>
        <dbReference type="ARBA" id="ARBA00022989"/>
    </source>
</evidence>
<evidence type="ECO:0000313" key="8">
    <source>
        <dbReference type="EMBL" id="ALG15068.1"/>
    </source>
</evidence>
<dbReference type="InterPro" id="IPR020846">
    <property type="entry name" value="MFS_dom"/>
</dbReference>
<gene>
    <name evidence="8" type="ORF">AOZ06_25915</name>
</gene>
<feature type="transmembrane region" description="Helical" evidence="6">
    <location>
        <begin position="315"/>
        <end position="333"/>
    </location>
</feature>
<feature type="transmembrane region" description="Helical" evidence="6">
    <location>
        <begin position="36"/>
        <end position="58"/>
    </location>
</feature>
<feature type="transmembrane region" description="Helical" evidence="6">
    <location>
        <begin position="210"/>
        <end position="230"/>
    </location>
</feature>
<dbReference type="CDD" id="cd17321">
    <property type="entry name" value="MFS_MMR_MDR_like"/>
    <property type="match status" value="1"/>
</dbReference>
<dbReference type="PRINTS" id="PR01036">
    <property type="entry name" value="TCRTETB"/>
</dbReference>
<feature type="transmembrane region" description="Helical" evidence="6">
    <location>
        <begin position="285"/>
        <end position="303"/>
    </location>
</feature>
<dbReference type="InterPro" id="IPR005829">
    <property type="entry name" value="Sugar_transporter_CS"/>
</dbReference>
<reference evidence="8 9" key="1">
    <citation type="submission" date="2015-07" db="EMBL/GenBank/DDBJ databases">
        <title>Genome sequencing of Kibdelosporangium phytohabitans.</title>
        <authorList>
            <person name="Qin S."/>
            <person name="Xing K."/>
        </authorList>
    </citation>
    <scope>NUCLEOTIDE SEQUENCE [LARGE SCALE GENOMIC DNA]</scope>
    <source>
        <strain evidence="8 9">KLBMP1111</strain>
    </source>
</reference>
<dbReference type="PANTHER" id="PTHR42718:SF9">
    <property type="entry name" value="MAJOR FACILITATOR SUPERFAMILY MULTIDRUG TRANSPORTER MFSC"/>
    <property type="match status" value="1"/>
</dbReference>
<accession>A0A0N9I4U8</accession>
<keyword evidence="9" id="KW-1185">Reference proteome</keyword>
<dbReference type="Gene3D" id="1.20.1250.20">
    <property type="entry name" value="MFS general substrate transporter like domains"/>
    <property type="match status" value="1"/>
</dbReference>
<organism evidence="8 9">
    <name type="scientific">Kibdelosporangium phytohabitans</name>
    <dbReference type="NCBI Taxonomy" id="860235"/>
    <lineage>
        <taxon>Bacteria</taxon>
        <taxon>Bacillati</taxon>
        <taxon>Actinomycetota</taxon>
        <taxon>Actinomycetes</taxon>
        <taxon>Pseudonocardiales</taxon>
        <taxon>Pseudonocardiaceae</taxon>
        <taxon>Kibdelosporangium</taxon>
    </lineage>
</organism>
<dbReference type="KEGG" id="kphy:AOZ06_25915"/>
<dbReference type="PROSITE" id="PS50850">
    <property type="entry name" value="MFS"/>
    <property type="match status" value="1"/>
</dbReference>
<keyword evidence="5 6" id="KW-0472">Membrane</keyword>
<dbReference type="GO" id="GO:0022857">
    <property type="term" value="F:transmembrane transporter activity"/>
    <property type="evidence" value="ECO:0007669"/>
    <property type="project" value="InterPro"/>
</dbReference>
<dbReference type="InterPro" id="IPR011701">
    <property type="entry name" value="MFS"/>
</dbReference>
<feature type="transmembrane region" description="Helical" evidence="6">
    <location>
        <begin position="183"/>
        <end position="204"/>
    </location>
</feature>
<feature type="transmembrane region" description="Helical" evidence="6">
    <location>
        <begin position="124"/>
        <end position="146"/>
    </location>
</feature>
<feature type="domain" description="Major facilitator superfamily (MFS) profile" evidence="7">
    <location>
        <begin position="1"/>
        <end position="446"/>
    </location>
</feature>
<dbReference type="PROSITE" id="PS00216">
    <property type="entry name" value="SUGAR_TRANSPORT_1"/>
    <property type="match status" value="1"/>
</dbReference>
<evidence type="ECO:0000256" key="5">
    <source>
        <dbReference type="ARBA" id="ARBA00023136"/>
    </source>
</evidence>
<evidence type="ECO:0000256" key="6">
    <source>
        <dbReference type="SAM" id="Phobius"/>
    </source>
</evidence>
<dbReference type="SUPFAM" id="SSF103473">
    <property type="entry name" value="MFS general substrate transporter"/>
    <property type="match status" value="1"/>
</dbReference>
<comment type="subcellular location">
    <subcellularLocation>
        <location evidence="1">Cell membrane</location>
        <topology evidence="1">Multi-pass membrane protein</topology>
    </subcellularLocation>
</comment>
<keyword evidence="3 6" id="KW-0812">Transmembrane</keyword>
<feature type="transmembrane region" description="Helical" evidence="6">
    <location>
        <begin position="421"/>
        <end position="442"/>
    </location>
</feature>